<dbReference type="AlphaFoldDB" id="X1Q356"/>
<protein>
    <submittedName>
        <fullName evidence="1">Uncharacterized protein</fullName>
    </submittedName>
</protein>
<sequence>KISSKISEKSSKTLPYSQFFIGEGEKLPSIEMSAAQKAKKSQRGIASNKLGEWLKEKALHELIDSI</sequence>
<dbReference type="EMBL" id="BARV01026151">
    <property type="protein sequence ID" value="GAI37679.1"/>
    <property type="molecule type" value="Genomic_DNA"/>
</dbReference>
<dbReference type="InterPro" id="IPR029001">
    <property type="entry name" value="ITPase-like_fam"/>
</dbReference>
<comment type="caution">
    <text evidence="1">The sequence shown here is derived from an EMBL/GenBank/DDBJ whole genome shotgun (WGS) entry which is preliminary data.</text>
</comment>
<organism evidence="1">
    <name type="scientific">marine sediment metagenome</name>
    <dbReference type="NCBI Taxonomy" id="412755"/>
    <lineage>
        <taxon>unclassified sequences</taxon>
        <taxon>metagenomes</taxon>
        <taxon>ecological metagenomes</taxon>
    </lineage>
</organism>
<evidence type="ECO:0000313" key="1">
    <source>
        <dbReference type="EMBL" id="GAI37679.1"/>
    </source>
</evidence>
<proteinExistence type="predicted"/>
<name>X1Q356_9ZZZZ</name>
<feature type="non-terminal residue" evidence="1">
    <location>
        <position position="1"/>
    </location>
</feature>
<dbReference type="Gene3D" id="3.90.950.10">
    <property type="match status" value="1"/>
</dbReference>
<dbReference type="SUPFAM" id="SSF52972">
    <property type="entry name" value="ITPase-like"/>
    <property type="match status" value="1"/>
</dbReference>
<reference evidence="1" key="1">
    <citation type="journal article" date="2014" name="Front. Microbiol.">
        <title>High frequency of phylogenetically diverse reductive dehalogenase-homologous genes in deep subseafloor sedimentary metagenomes.</title>
        <authorList>
            <person name="Kawai M."/>
            <person name="Futagami T."/>
            <person name="Toyoda A."/>
            <person name="Takaki Y."/>
            <person name="Nishi S."/>
            <person name="Hori S."/>
            <person name="Arai W."/>
            <person name="Tsubouchi T."/>
            <person name="Morono Y."/>
            <person name="Uchiyama I."/>
            <person name="Ito T."/>
            <person name="Fujiyama A."/>
            <person name="Inagaki F."/>
            <person name="Takami H."/>
        </authorList>
    </citation>
    <scope>NUCLEOTIDE SEQUENCE</scope>
    <source>
        <strain evidence="1">Expedition CK06-06</strain>
    </source>
</reference>
<accession>X1Q356</accession>
<gene>
    <name evidence="1" type="ORF">S06H3_42312</name>
</gene>